<proteinExistence type="predicted"/>
<gene>
    <name evidence="1" type="ORF">GCM10023091_00150</name>
</gene>
<accession>A0ABP8LKT1</accession>
<evidence type="ECO:0000313" key="1">
    <source>
        <dbReference type="EMBL" id="GAA4430636.1"/>
    </source>
</evidence>
<dbReference type="Proteomes" id="UP001501508">
    <property type="component" value="Unassembled WGS sequence"/>
</dbReference>
<comment type="caution">
    <text evidence="1">The sequence shown here is derived from an EMBL/GenBank/DDBJ whole genome shotgun (WGS) entry which is preliminary data.</text>
</comment>
<reference evidence="2" key="1">
    <citation type="journal article" date="2019" name="Int. J. Syst. Evol. Microbiol.">
        <title>The Global Catalogue of Microorganisms (GCM) 10K type strain sequencing project: providing services to taxonomists for standard genome sequencing and annotation.</title>
        <authorList>
            <consortium name="The Broad Institute Genomics Platform"/>
            <consortium name="The Broad Institute Genome Sequencing Center for Infectious Disease"/>
            <person name="Wu L."/>
            <person name="Ma J."/>
        </authorList>
    </citation>
    <scope>NUCLEOTIDE SEQUENCE [LARGE SCALE GENOMIC DNA]</scope>
    <source>
        <strain evidence="2">JCM 31920</strain>
    </source>
</reference>
<sequence length="104" mass="11609">MCLKIKNAACIFSDKQSVKVLNEIVGKNSSLVSKAEILKIRQDTLSPGVEVNNDQDHELGLLLDSKFNSKVYRLLSLSDRILSFDSINKANSRETYKAGKLSHK</sequence>
<name>A0ABP8LKT1_9BACT</name>
<dbReference type="EMBL" id="BAABEY010000001">
    <property type="protein sequence ID" value="GAA4430636.1"/>
    <property type="molecule type" value="Genomic_DNA"/>
</dbReference>
<protein>
    <submittedName>
        <fullName evidence="1">Uncharacterized protein</fullName>
    </submittedName>
</protein>
<evidence type="ECO:0000313" key="2">
    <source>
        <dbReference type="Proteomes" id="UP001501508"/>
    </source>
</evidence>
<organism evidence="1 2">
    <name type="scientific">Ravibacter arvi</name>
    <dbReference type="NCBI Taxonomy" id="2051041"/>
    <lineage>
        <taxon>Bacteria</taxon>
        <taxon>Pseudomonadati</taxon>
        <taxon>Bacteroidota</taxon>
        <taxon>Cytophagia</taxon>
        <taxon>Cytophagales</taxon>
        <taxon>Spirosomataceae</taxon>
        <taxon>Ravibacter</taxon>
    </lineage>
</organism>
<keyword evidence="2" id="KW-1185">Reference proteome</keyword>